<evidence type="ECO:0000313" key="12">
    <source>
        <dbReference type="Proteomes" id="UP000749559"/>
    </source>
</evidence>
<dbReference type="InterPro" id="IPR011993">
    <property type="entry name" value="PH-like_dom_sf"/>
</dbReference>
<dbReference type="InterPro" id="IPR001562">
    <property type="entry name" value="Znf_Btk_motif"/>
</dbReference>
<dbReference type="Gene3D" id="2.60.40.150">
    <property type="entry name" value="C2 domain"/>
    <property type="match status" value="2"/>
</dbReference>
<dbReference type="SUPFAM" id="SSF48350">
    <property type="entry name" value="GTPase activation domain, GAP"/>
    <property type="match status" value="1"/>
</dbReference>
<dbReference type="Pfam" id="PF00779">
    <property type="entry name" value="BTK"/>
    <property type="match status" value="1"/>
</dbReference>
<dbReference type="InterPro" id="IPR000008">
    <property type="entry name" value="C2_dom"/>
</dbReference>
<feature type="compositionally biased region" description="Polar residues" evidence="7">
    <location>
        <begin position="801"/>
        <end position="811"/>
    </location>
</feature>
<keyword evidence="1" id="KW-0343">GTPase activation</keyword>
<dbReference type="PROSITE" id="PS50018">
    <property type="entry name" value="RAS_GTPASE_ACTIV_2"/>
    <property type="match status" value="1"/>
</dbReference>
<keyword evidence="3" id="KW-0677">Repeat</keyword>
<evidence type="ECO:0000256" key="6">
    <source>
        <dbReference type="PROSITE-ProRule" id="PRU00432"/>
    </source>
</evidence>
<dbReference type="OrthoDB" id="1562946at2759"/>
<organism evidence="11 12">
    <name type="scientific">Owenia fusiformis</name>
    <name type="common">Polychaete worm</name>
    <dbReference type="NCBI Taxonomy" id="6347"/>
    <lineage>
        <taxon>Eukaryota</taxon>
        <taxon>Metazoa</taxon>
        <taxon>Spiralia</taxon>
        <taxon>Lophotrochozoa</taxon>
        <taxon>Annelida</taxon>
        <taxon>Polychaeta</taxon>
        <taxon>Sedentaria</taxon>
        <taxon>Canalipalpata</taxon>
        <taxon>Sabellida</taxon>
        <taxon>Oweniida</taxon>
        <taxon>Oweniidae</taxon>
        <taxon>Owenia</taxon>
    </lineage>
</organism>
<feature type="domain" description="Ras-GAP" evidence="10">
    <location>
        <begin position="304"/>
        <end position="514"/>
    </location>
</feature>
<feature type="domain" description="C2" evidence="9">
    <location>
        <begin position="1"/>
        <end position="105"/>
    </location>
</feature>
<keyword evidence="12" id="KW-1185">Reference proteome</keyword>
<dbReference type="SMART" id="SM00233">
    <property type="entry name" value="PH"/>
    <property type="match status" value="1"/>
</dbReference>
<evidence type="ECO:0000313" key="11">
    <source>
        <dbReference type="EMBL" id="CAH1802445.1"/>
    </source>
</evidence>
<proteinExistence type="predicted"/>
<evidence type="ECO:0000256" key="7">
    <source>
        <dbReference type="SAM" id="MobiDB-lite"/>
    </source>
</evidence>
<dbReference type="PROSITE" id="PS50004">
    <property type="entry name" value="C2"/>
    <property type="match status" value="2"/>
</dbReference>
<dbReference type="SMART" id="SM00323">
    <property type="entry name" value="RasGAP"/>
    <property type="match status" value="1"/>
</dbReference>
<reference evidence="11" key="1">
    <citation type="submission" date="2022-03" db="EMBL/GenBank/DDBJ databases">
        <authorList>
            <person name="Martin C."/>
        </authorList>
    </citation>
    <scope>NUCLEOTIDE SEQUENCE</scope>
</reference>
<sequence>MARNTSLYLRLGEGKDLPAKDINGKSDPYCVIKVDNEEVARTSTQWRTLNPFWGEEYILHLPLGFHNLTLYVFDQDFMRLDESIGKVMLTRETLMNYPKGLEKWWGLTRVDKDTEVQGEVHLEVGRYNCDGKHFVKVNILSARDLAAKDSSGTADPYVKVSFHDFHHETRKIEKTRFPTWNVECSFDVDALAGAKDKVKVEVWDWDRLGEDDFMGQVEFPLSTLSVNSTVRQWFRLSPRCSHKDEENSKLGSLRVKVRLMEERILPSEYYKPLIDLLINSTNITQDVSEYPTPLIMLDEVATLDMLDIANTLVRLYLGQGKIVAYLQVICAHEIQKTKDPNTLFRGNSLATKSMDQFMKIVGLPYLLETLGPIIDQMYEEHKIIELDPSKICTIKRRYSLINQRQPDREIIEQSADTLRGYITDMISRIMNSVTRCPSVMRLVFQRLMSSVIDKWPEEEWRDHRFLSVSGFLFLRFFAPAVLSPKLFAMRDAHPDARLSRSLTLAAKVIQSIGNLGVQIGPAKEKWMEPLHDFIKLCVPDVKEYLQRVCEVDGKAEHITGLYRRRSTFHPSVIMKEGYLEKYRDGVKSNKSKNLLKIFKQRYFWLKYESLTYTHKSSDQVRNTISTCNIVGVEKVDKNAFGKNHIGQIIYRNSDDDAQYAQGKQGSRSDCKKTAEPFETLYFQAKNVNDLSSWISSIRKTCITNTFLLEYYHPGAFSGNKWTCCLTKLKSADGCCRTHCKATLGDWRDPLDPDVDAQLVYSQLQRAADVFRKKYTETAIEVTEDTQHMSQNSECVSKDTQHVSQETECVSQDNKDMSRETDTTNANISNTENANAESANAENANTSHDVRTNSQRDILLGRSISYKDAQMGAVAELLDVISDLEKIHQIFERKEMEEKRKSIQTS</sequence>
<feature type="region of interest" description="Disordered" evidence="7">
    <location>
        <begin position="785"/>
        <end position="849"/>
    </location>
</feature>
<keyword evidence="5" id="KW-0862">Zinc</keyword>
<dbReference type="Gene3D" id="1.10.506.10">
    <property type="entry name" value="GTPase Activation - p120gap, domain 1"/>
    <property type="match status" value="1"/>
</dbReference>
<dbReference type="Gene3D" id="2.30.29.30">
    <property type="entry name" value="Pleckstrin-homology domain (PH domain)/Phosphotyrosine-binding domain (PTB)"/>
    <property type="match status" value="1"/>
</dbReference>
<dbReference type="GO" id="GO:0008270">
    <property type="term" value="F:zinc ion binding"/>
    <property type="evidence" value="ECO:0007669"/>
    <property type="project" value="UniProtKB-KW"/>
</dbReference>
<comment type="caution">
    <text evidence="11">The sequence shown here is derived from an EMBL/GenBank/DDBJ whole genome shotgun (WGS) entry which is preliminary data.</text>
</comment>
<dbReference type="InterPro" id="IPR023152">
    <property type="entry name" value="RasGAP_CS"/>
</dbReference>
<keyword evidence="4 6" id="KW-0863">Zinc-finger</keyword>
<evidence type="ECO:0000259" key="10">
    <source>
        <dbReference type="PROSITE" id="PS50018"/>
    </source>
</evidence>
<dbReference type="PROSITE" id="PS51113">
    <property type="entry name" value="ZF_BTK"/>
    <property type="match status" value="1"/>
</dbReference>
<accession>A0A8S4Q7A7</accession>
<dbReference type="Pfam" id="PF00169">
    <property type="entry name" value="PH"/>
    <property type="match status" value="1"/>
</dbReference>
<dbReference type="PANTHER" id="PTHR10194">
    <property type="entry name" value="RAS GTPASE-ACTIVATING PROTEINS"/>
    <property type="match status" value="1"/>
</dbReference>
<dbReference type="InterPro" id="IPR001849">
    <property type="entry name" value="PH_domain"/>
</dbReference>
<evidence type="ECO:0000256" key="5">
    <source>
        <dbReference type="ARBA" id="ARBA00022833"/>
    </source>
</evidence>
<dbReference type="Pfam" id="PF00616">
    <property type="entry name" value="RasGAP"/>
    <property type="match status" value="1"/>
</dbReference>
<dbReference type="InterPro" id="IPR001936">
    <property type="entry name" value="RasGAP_dom"/>
</dbReference>
<dbReference type="Proteomes" id="UP000749559">
    <property type="component" value="Unassembled WGS sequence"/>
</dbReference>
<dbReference type="Pfam" id="PF00168">
    <property type="entry name" value="C2"/>
    <property type="match status" value="2"/>
</dbReference>
<dbReference type="InterPro" id="IPR039360">
    <property type="entry name" value="Ras_GTPase"/>
</dbReference>
<feature type="compositionally biased region" description="Basic and acidic residues" evidence="7">
    <location>
        <begin position="812"/>
        <end position="821"/>
    </location>
</feature>
<protein>
    <submittedName>
        <fullName evidence="11">Uncharacterized protein</fullName>
    </submittedName>
</protein>
<dbReference type="PROSITE" id="PS50003">
    <property type="entry name" value="PH_DOMAIN"/>
    <property type="match status" value="1"/>
</dbReference>
<evidence type="ECO:0000259" key="8">
    <source>
        <dbReference type="PROSITE" id="PS50003"/>
    </source>
</evidence>
<dbReference type="SMART" id="SM00107">
    <property type="entry name" value="BTK"/>
    <property type="match status" value="1"/>
</dbReference>
<evidence type="ECO:0000259" key="9">
    <source>
        <dbReference type="PROSITE" id="PS50004"/>
    </source>
</evidence>
<dbReference type="GO" id="GO:0035556">
    <property type="term" value="P:intracellular signal transduction"/>
    <property type="evidence" value="ECO:0007669"/>
    <property type="project" value="InterPro"/>
</dbReference>
<gene>
    <name evidence="11" type="ORF">OFUS_LOCUS26123</name>
</gene>
<feature type="domain" description="PH" evidence="8">
    <location>
        <begin position="572"/>
        <end position="702"/>
    </location>
</feature>
<evidence type="ECO:0000256" key="1">
    <source>
        <dbReference type="ARBA" id="ARBA00022468"/>
    </source>
</evidence>
<evidence type="ECO:0000256" key="2">
    <source>
        <dbReference type="ARBA" id="ARBA00022723"/>
    </source>
</evidence>
<dbReference type="SMART" id="SM00239">
    <property type="entry name" value="C2"/>
    <property type="match status" value="2"/>
</dbReference>
<dbReference type="SUPFAM" id="SSF49562">
    <property type="entry name" value="C2 domain (Calcium/lipid-binding domain, CaLB)"/>
    <property type="match status" value="2"/>
</dbReference>
<dbReference type="PANTHER" id="PTHR10194:SF144">
    <property type="entry name" value="RASGAP-ACTIVATING-LIKE PROTEIN 1"/>
    <property type="match status" value="1"/>
</dbReference>
<dbReference type="EMBL" id="CAIIXF020000012">
    <property type="protein sequence ID" value="CAH1802445.1"/>
    <property type="molecule type" value="Genomic_DNA"/>
</dbReference>
<dbReference type="SUPFAM" id="SSF50729">
    <property type="entry name" value="PH domain-like"/>
    <property type="match status" value="1"/>
</dbReference>
<evidence type="ECO:0000256" key="3">
    <source>
        <dbReference type="ARBA" id="ARBA00022737"/>
    </source>
</evidence>
<dbReference type="AlphaFoldDB" id="A0A8S4Q7A7"/>
<name>A0A8S4Q7A7_OWEFU</name>
<evidence type="ECO:0000256" key="4">
    <source>
        <dbReference type="ARBA" id="ARBA00022771"/>
    </source>
</evidence>
<feature type="compositionally biased region" description="Low complexity" evidence="7">
    <location>
        <begin position="822"/>
        <end position="846"/>
    </location>
</feature>
<dbReference type="GO" id="GO:0005096">
    <property type="term" value="F:GTPase activator activity"/>
    <property type="evidence" value="ECO:0007669"/>
    <property type="project" value="UniProtKB-KW"/>
</dbReference>
<keyword evidence="2" id="KW-0479">Metal-binding</keyword>
<feature type="domain" description="C2" evidence="9">
    <location>
        <begin position="116"/>
        <end position="234"/>
    </location>
</feature>
<dbReference type="PROSITE" id="PS00509">
    <property type="entry name" value="RAS_GTPASE_ACTIV_1"/>
    <property type="match status" value="1"/>
</dbReference>
<dbReference type="InterPro" id="IPR008936">
    <property type="entry name" value="Rho_GTPase_activation_prot"/>
</dbReference>
<dbReference type="InterPro" id="IPR035892">
    <property type="entry name" value="C2_domain_sf"/>
</dbReference>